<dbReference type="PANTHER" id="PTHR43877">
    <property type="entry name" value="AMINOALKYLPHOSPHONATE N-ACETYLTRANSFERASE-RELATED-RELATED"/>
    <property type="match status" value="1"/>
</dbReference>
<evidence type="ECO:0000313" key="5">
    <source>
        <dbReference type="Proteomes" id="UP001501676"/>
    </source>
</evidence>
<dbReference type="RefSeq" id="WP_345729214.1">
    <property type="nucleotide sequence ID" value="NZ_BAAAYN010000023.1"/>
</dbReference>
<dbReference type="InterPro" id="IPR016181">
    <property type="entry name" value="Acyl_CoA_acyltransferase"/>
</dbReference>
<comment type="caution">
    <text evidence="4">The sequence shown here is derived from an EMBL/GenBank/DDBJ whole genome shotgun (WGS) entry which is preliminary data.</text>
</comment>
<accession>A0ABP6SYD1</accession>
<dbReference type="EMBL" id="BAAAYN010000023">
    <property type="protein sequence ID" value="GAA3388575.1"/>
    <property type="molecule type" value="Genomic_DNA"/>
</dbReference>
<keyword evidence="1" id="KW-0808">Transferase</keyword>
<organism evidence="4 5">
    <name type="scientific">Cryptosporangium minutisporangium</name>
    <dbReference type="NCBI Taxonomy" id="113569"/>
    <lineage>
        <taxon>Bacteria</taxon>
        <taxon>Bacillati</taxon>
        <taxon>Actinomycetota</taxon>
        <taxon>Actinomycetes</taxon>
        <taxon>Cryptosporangiales</taxon>
        <taxon>Cryptosporangiaceae</taxon>
        <taxon>Cryptosporangium</taxon>
    </lineage>
</organism>
<evidence type="ECO:0000259" key="3">
    <source>
        <dbReference type="PROSITE" id="PS51186"/>
    </source>
</evidence>
<dbReference type="CDD" id="cd04301">
    <property type="entry name" value="NAT_SF"/>
    <property type="match status" value="1"/>
</dbReference>
<reference evidence="5" key="1">
    <citation type="journal article" date="2019" name="Int. J. Syst. Evol. Microbiol.">
        <title>The Global Catalogue of Microorganisms (GCM) 10K type strain sequencing project: providing services to taxonomists for standard genome sequencing and annotation.</title>
        <authorList>
            <consortium name="The Broad Institute Genomics Platform"/>
            <consortium name="The Broad Institute Genome Sequencing Center for Infectious Disease"/>
            <person name="Wu L."/>
            <person name="Ma J."/>
        </authorList>
    </citation>
    <scope>NUCLEOTIDE SEQUENCE [LARGE SCALE GENOMIC DNA]</scope>
    <source>
        <strain evidence="5">JCM 9458</strain>
    </source>
</reference>
<dbReference type="Proteomes" id="UP001501676">
    <property type="component" value="Unassembled WGS sequence"/>
</dbReference>
<name>A0ABP6SYD1_9ACTN</name>
<dbReference type="InterPro" id="IPR000182">
    <property type="entry name" value="GNAT_dom"/>
</dbReference>
<dbReference type="SUPFAM" id="SSF55729">
    <property type="entry name" value="Acyl-CoA N-acyltransferases (Nat)"/>
    <property type="match status" value="1"/>
</dbReference>
<feature type="domain" description="N-acetyltransferase" evidence="3">
    <location>
        <begin position="1"/>
        <end position="175"/>
    </location>
</feature>
<evidence type="ECO:0000256" key="1">
    <source>
        <dbReference type="ARBA" id="ARBA00022679"/>
    </source>
</evidence>
<keyword evidence="5" id="KW-1185">Reference proteome</keyword>
<keyword evidence="2" id="KW-0012">Acyltransferase</keyword>
<protein>
    <submittedName>
        <fullName evidence="4">GNAT family N-acetyltransferase</fullName>
    </submittedName>
</protein>
<dbReference type="PROSITE" id="PS51186">
    <property type="entry name" value="GNAT"/>
    <property type="match status" value="1"/>
</dbReference>
<proteinExistence type="predicted"/>
<evidence type="ECO:0000256" key="2">
    <source>
        <dbReference type="ARBA" id="ARBA00023315"/>
    </source>
</evidence>
<evidence type="ECO:0000313" key="4">
    <source>
        <dbReference type="EMBL" id="GAA3388575.1"/>
    </source>
</evidence>
<dbReference type="Gene3D" id="3.40.630.30">
    <property type="match status" value="1"/>
</dbReference>
<gene>
    <name evidence="4" type="ORF">GCM10020369_35290</name>
</gene>
<dbReference type="InterPro" id="IPR050832">
    <property type="entry name" value="Bact_Acetyltransf"/>
</dbReference>
<dbReference type="Pfam" id="PF00583">
    <property type="entry name" value="Acetyltransf_1"/>
    <property type="match status" value="1"/>
</dbReference>
<sequence length="175" mass="19629">MIVRPATAADAEALAVVQVRTWQDAYRGQVPQEHLDQLDPSRRHEPWRRWVEEARPPAATLVAEDEARGVVGFVSVSPSRDADTDPEHVGEVQAIYLLPEHQGRGVGRLLMDAGLSRLAQGGYREVVLWVLETNASARRFYEAGGWRADGASKRNDTRGAPLEEVRYRYRSRSGR</sequence>